<organism evidence="7 8">
    <name type="scientific">Vibrio rotiferianus</name>
    <dbReference type="NCBI Taxonomy" id="190895"/>
    <lineage>
        <taxon>Bacteria</taxon>
        <taxon>Pseudomonadati</taxon>
        <taxon>Pseudomonadota</taxon>
        <taxon>Gammaproteobacteria</taxon>
        <taxon>Vibrionales</taxon>
        <taxon>Vibrionaceae</taxon>
        <taxon>Vibrio</taxon>
    </lineage>
</organism>
<dbReference type="InterPro" id="IPR001433">
    <property type="entry name" value="OxRdtase_FAD/NAD-bd"/>
</dbReference>
<dbReference type="PANTHER" id="PTHR47354:SF7">
    <property type="entry name" value="NAD(P)H-FLAVIN REDUCTASE"/>
    <property type="match status" value="1"/>
</dbReference>
<feature type="domain" description="FAD-binding FR-type" evidence="6">
    <location>
        <begin position="1"/>
        <end position="98"/>
    </location>
</feature>
<dbReference type="InterPro" id="IPR017927">
    <property type="entry name" value="FAD-bd_FR_type"/>
</dbReference>
<dbReference type="Proteomes" id="UP000180133">
    <property type="component" value="Unassembled WGS sequence"/>
</dbReference>
<dbReference type="Pfam" id="PF00175">
    <property type="entry name" value="NAD_binding_1"/>
    <property type="match status" value="1"/>
</dbReference>
<evidence type="ECO:0000256" key="3">
    <source>
        <dbReference type="ARBA" id="ARBA00023002"/>
    </source>
</evidence>
<evidence type="ECO:0000313" key="8">
    <source>
        <dbReference type="Proteomes" id="UP000180133"/>
    </source>
</evidence>
<comment type="caution">
    <text evidence="7">The sequence shown here is derived from an EMBL/GenBank/DDBJ whole genome shotgun (WGS) entry which is preliminary data.</text>
</comment>
<dbReference type="PANTHER" id="PTHR47354">
    <property type="entry name" value="NADH OXIDOREDUCTASE HCR"/>
    <property type="match status" value="1"/>
</dbReference>
<keyword evidence="1" id="KW-0285">Flavoprotein</keyword>
<evidence type="ECO:0000313" key="7">
    <source>
        <dbReference type="EMBL" id="OHY93087.1"/>
    </source>
</evidence>
<dbReference type="Gene3D" id="3.40.50.80">
    <property type="entry name" value="Nucleotide-binding domain of ferredoxin-NADP reductase (FNR) module"/>
    <property type="match status" value="1"/>
</dbReference>
<name>A0ABX3DAB3_9VIBR</name>
<comment type="similarity">
    <text evidence="5">Belongs to the Fre/LuxG FAD/NAD(P) flavoprotein oxidoreductase family.</text>
</comment>
<keyword evidence="4" id="KW-0455">Luminescence</keyword>
<accession>A0ABX3DAB3</accession>
<dbReference type="SUPFAM" id="SSF63380">
    <property type="entry name" value="Riboflavin synthase domain-like"/>
    <property type="match status" value="1"/>
</dbReference>
<dbReference type="InterPro" id="IPR039261">
    <property type="entry name" value="FNR_nucleotide-bd"/>
</dbReference>
<dbReference type="EMBL" id="MKFT01000012">
    <property type="protein sequence ID" value="OHY93087.1"/>
    <property type="molecule type" value="Genomic_DNA"/>
</dbReference>
<protein>
    <recommendedName>
        <fullName evidence="6">FAD-binding FR-type domain-containing protein</fullName>
    </recommendedName>
</protein>
<dbReference type="RefSeq" id="WP_071234796.1">
    <property type="nucleotide sequence ID" value="NZ_CAKMTT010000006.1"/>
</dbReference>
<dbReference type="PRINTS" id="PR00410">
    <property type="entry name" value="PHEHYDRXLASE"/>
</dbReference>
<reference evidence="7 8" key="1">
    <citation type="submission" date="2016-09" db="EMBL/GenBank/DDBJ databases">
        <title>Isolation, identification and antibiotic sensitivity analysis of bacterial pathogen from juvenile Hippocampus erectus with tail-rotted disease.</title>
        <authorList>
            <person name="Yang Q."/>
        </authorList>
    </citation>
    <scope>NUCLEOTIDE SEQUENCE [LARGE SCALE GENOMIC DNA]</scope>
    <source>
        <strain evidence="7 8">HM-10</strain>
    </source>
</reference>
<evidence type="ECO:0000256" key="1">
    <source>
        <dbReference type="ARBA" id="ARBA00022630"/>
    </source>
</evidence>
<gene>
    <name evidence="7" type="ORF">BI375_06415</name>
</gene>
<dbReference type="SUPFAM" id="SSF52343">
    <property type="entry name" value="Ferredoxin reductase-like, C-terminal NADP-linked domain"/>
    <property type="match status" value="1"/>
</dbReference>
<keyword evidence="8" id="KW-1185">Reference proteome</keyword>
<dbReference type="InterPro" id="IPR017938">
    <property type="entry name" value="Riboflavin_synthase-like_b-brl"/>
</dbReference>
<sequence length="228" mass="25213">MKTLTVTSLQNIGLTTVEVKFKPQFDASYLAGQYIVVVAPISKDVYYFSMASAPSDYGEITIHIGDVRSTTKAKQLVAEMKVAGFAFCEGVGGNAYLRDTDRPMILIAGGSGYSYARSLLLQELSTERSRTITLIWGGEDVDALYEMDELQSLEKGAQRLNFIPVLSRGDKPVNGFIGNLLKVSYDLALDFSAADIYVCGRPEMVRSCKQHMLKYLAVDVEHFYSDVE</sequence>
<evidence type="ECO:0000259" key="6">
    <source>
        <dbReference type="PROSITE" id="PS51384"/>
    </source>
</evidence>
<keyword evidence="3" id="KW-0560">Oxidoreductase</keyword>
<evidence type="ECO:0000256" key="5">
    <source>
        <dbReference type="ARBA" id="ARBA00038177"/>
    </source>
</evidence>
<proteinExistence type="inferred from homology"/>
<dbReference type="InterPro" id="IPR050415">
    <property type="entry name" value="MRET"/>
</dbReference>
<evidence type="ECO:0000256" key="2">
    <source>
        <dbReference type="ARBA" id="ARBA00022827"/>
    </source>
</evidence>
<dbReference type="PROSITE" id="PS51384">
    <property type="entry name" value="FAD_FR"/>
    <property type="match status" value="1"/>
</dbReference>
<dbReference type="Gene3D" id="2.40.30.10">
    <property type="entry name" value="Translation factors"/>
    <property type="match status" value="1"/>
</dbReference>
<keyword evidence="2" id="KW-0274">FAD</keyword>
<evidence type="ECO:0000256" key="4">
    <source>
        <dbReference type="ARBA" id="ARBA00023223"/>
    </source>
</evidence>